<evidence type="ECO:0000313" key="3">
    <source>
        <dbReference type="EMBL" id="VTJ75685.1"/>
    </source>
</evidence>
<organism evidence="3 4">
    <name type="scientific">Marmota monax</name>
    <name type="common">Woodchuck</name>
    <dbReference type="NCBI Taxonomy" id="9995"/>
    <lineage>
        <taxon>Eukaryota</taxon>
        <taxon>Metazoa</taxon>
        <taxon>Chordata</taxon>
        <taxon>Craniata</taxon>
        <taxon>Vertebrata</taxon>
        <taxon>Euteleostomi</taxon>
        <taxon>Mammalia</taxon>
        <taxon>Eutheria</taxon>
        <taxon>Euarchontoglires</taxon>
        <taxon>Glires</taxon>
        <taxon>Rodentia</taxon>
        <taxon>Sciuromorpha</taxon>
        <taxon>Sciuridae</taxon>
        <taxon>Xerinae</taxon>
        <taxon>Marmotini</taxon>
        <taxon>Marmota</taxon>
    </lineage>
</organism>
<dbReference type="AlphaFoldDB" id="A0A5E4C1K3"/>
<sequence length="133" mass="14052">MRSATHAGALQFSGRRRRWLLRVFGSFPSRPAPAHLHPGSSLPGAADYLIVPHKSKLWGPGGAESTASRAPNTIGETEVAFGSRLGETGSDGTGGSRGRSHRVVGCVCICVWPRVGCAALLEHRGRRKRGAVS</sequence>
<keyword evidence="4" id="KW-1185">Reference proteome</keyword>
<evidence type="ECO:0000313" key="4">
    <source>
        <dbReference type="Proteomes" id="UP000335636"/>
    </source>
</evidence>
<dbReference type="Proteomes" id="UP000662637">
    <property type="component" value="Unassembled WGS sequence"/>
</dbReference>
<reference evidence="3 4" key="1">
    <citation type="submission" date="2019-04" db="EMBL/GenBank/DDBJ databases">
        <authorList>
            <person name="Alioto T."/>
            <person name="Alioto T."/>
        </authorList>
    </citation>
    <scope>NUCLEOTIDE SEQUENCE [LARGE SCALE GENOMIC DNA]</scope>
</reference>
<dbReference type="EMBL" id="CABDUW010000817">
    <property type="protein sequence ID" value="VTJ75685.1"/>
    <property type="molecule type" value="Genomic_DNA"/>
</dbReference>
<accession>A0A5E4C1K3</accession>
<dbReference type="Proteomes" id="UP000335636">
    <property type="component" value="Unassembled WGS sequence"/>
</dbReference>
<protein>
    <submittedName>
        <fullName evidence="3">Uncharacterized protein</fullName>
    </submittedName>
</protein>
<evidence type="ECO:0000313" key="2">
    <source>
        <dbReference type="EMBL" id="KAF7472989.1"/>
    </source>
</evidence>
<proteinExistence type="predicted"/>
<feature type="region of interest" description="Disordered" evidence="1">
    <location>
        <begin position="79"/>
        <end position="99"/>
    </location>
</feature>
<gene>
    <name evidence="2" type="ORF">GHT09_016237</name>
    <name evidence="3" type="ORF">MONAX_5E022610</name>
</gene>
<dbReference type="EMBL" id="WJEC01006463">
    <property type="protein sequence ID" value="KAF7472989.1"/>
    <property type="molecule type" value="Genomic_DNA"/>
</dbReference>
<reference evidence="2" key="2">
    <citation type="submission" date="2020-08" db="EMBL/GenBank/DDBJ databases">
        <authorList>
            <person name="Shumante A."/>
            <person name="Zimin A.V."/>
            <person name="Puiu D."/>
            <person name="Salzberg S.L."/>
        </authorList>
    </citation>
    <scope>NUCLEOTIDE SEQUENCE</scope>
    <source>
        <strain evidence="2">WC2-LM</strain>
        <tissue evidence="2">Liver</tissue>
    </source>
</reference>
<evidence type="ECO:0000256" key="1">
    <source>
        <dbReference type="SAM" id="MobiDB-lite"/>
    </source>
</evidence>
<name>A0A5E4C1K3_MARMO</name>